<gene>
    <name evidence="3" type="ORF">HYG81_14370</name>
</gene>
<dbReference type="RefSeq" id="WP_180840457.1">
    <property type="nucleotide sequence ID" value="NZ_CP059154.1"/>
</dbReference>
<keyword evidence="2" id="KW-0472">Membrane</keyword>
<dbReference type="EMBL" id="CP059154">
    <property type="protein sequence ID" value="QLK25267.1"/>
    <property type="molecule type" value="Genomic_DNA"/>
</dbReference>
<organism evidence="3 4">
    <name type="scientific">Natrinema zhouii</name>
    <dbReference type="NCBI Taxonomy" id="1710539"/>
    <lineage>
        <taxon>Archaea</taxon>
        <taxon>Methanobacteriati</taxon>
        <taxon>Methanobacteriota</taxon>
        <taxon>Stenosarchaea group</taxon>
        <taxon>Halobacteria</taxon>
        <taxon>Halobacteriales</taxon>
        <taxon>Natrialbaceae</taxon>
        <taxon>Natrinema</taxon>
    </lineage>
</organism>
<feature type="compositionally biased region" description="Low complexity" evidence="1">
    <location>
        <begin position="74"/>
        <end position="115"/>
    </location>
</feature>
<feature type="compositionally biased region" description="Basic and acidic residues" evidence="1">
    <location>
        <begin position="197"/>
        <end position="206"/>
    </location>
</feature>
<evidence type="ECO:0000313" key="4">
    <source>
        <dbReference type="Proteomes" id="UP000510869"/>
    </source>
</evidence>
<proteinExistence type="predicted"/>
<evidence type="ECO:0000256" key="1">
    <source>
        <dbReference type="SAM" id="MobiDB-lite"/>
    </source>
</evidence>
<keyword evidence="2" id="KW-1133">Transmembrane helix</keyword>
<feature type="compositionally biased region" description="Acidic residues" evidence="1">
    <location>
        <begin position="265"/>
        <end position="307"/>
    </location>
</feature>
<feature type="compositionally biased region" description="Acidic residues" evidence="1">
    <location>
        <begin position="468"/>
        <end position="479"/>
    </location>
</feature>
<evidence type="ECO:0000256" key="2">
    <source>
        <dbReference type="SAM" id="Phobius"/>
    </source>
</evidence>
<protein>
    <submittedName>
        <fullName evidence="3">AAA family ATPase</fullName>
    </submittedName>
</protein>
<evidence type="ECO:0000313" key="3">
    <source>
        <dbReference type="EMBL" id="QLK25267.1"/>
    </source>
</evidence>
<feature type="region of interest" description="Disordered" evidence="1">
    <location>
        <begin position="64"/>
        <end position="216"/>
    </location>
</feature>
<feature type="compositionally biased region" description="Acidic residues" evidence="1">
    <location>
        <begin position="356"/>
        <end position="390"/>
    </location>
</feature>
<feature type="compositionally biased region" description="Acidic residues" evidence="1">
    <location>
        <begin position="332"/>
        <end position="348"/>
    </location>
</feature>
<feature type="transmembrane region" description="Helical" evidence="2">
    <location>
        <begin position="12"/>
        <end position="35"/>
    </location>
</feature>
<feature type="region of interest" description="Disordered" evidence="1">
    <location>
        <begin position="236"/>
        <end position="479"/>
    </location>
</feature>
<keyword evidence="2" id="KW-0812">Transmembrane</keyword>
<feature type="compositionally biased region" description="Acidic residues" evidence="1">
    <location>
        <begin position="399"/>
        <end position="408"/>
    </location>
</feature>
<reference evidence="3 4" key="1">
    <citation type="submission" date="2020-07" db="EMBL/GenBank/DDBJ databases">
        <title>Natrinema (YPL30) sp. nov. and Haloterrigena xxxxxx (YPL8) sp. nov., isolated from a salt mine.</title>
        <authorList>
            <person name="Cui H."/>
        </authorList>
    </citation>
    <scope>NUCLEOTIDE SEQUENCE [LARGE SCALE GENOMIC DNA]</scope>
    <source>
        <strain evidence="3 4">YPL13</strain>
    </source>
</reference>
<dbReference type="GeneID" id="56144413"/>
<accession>A0A7D6H1W8</accession>
<sequence length="598" mass="62168">MVEANTELLGGAAVTVFLALLFFGVVVLWDVALALRSVGDKIDKLEDNIDDDLTDIAHHLDGMSNARGGGGGTQLHLSGGTISSGPGANQPQQAPQAGPQQGGTQQPTADQATPPGGVGPQPQPHPQQADQQSQAARRAAEPAEEATSSETNDAPEPPRSDEDLAETDESTADVHGPNETESDAESDTEPDSDDEPVEHPRAEHSRGRFITSPDRTAWYATPLDYEAIAAARPTIAGELTDGSDDGIDESDVIAVGPVGSSTTAETEEDDATAADVSDEEADGATDAMDVTDDGEITDDSTGDDDAMADARTTSDATSETTDNGDRKARESPDEDGDGDEDGAVGESDDTGKTDEGEADDELEALADELPDSSDDIDVLEFGEPSEDSDATTEGTEVAPTDDESTDTEGTDHAGVPDIADGSTEPVPADEESALEDDAASDSEATGTEDSDADDADTAAAADALSPFEFEESGFEADDEDVSVEDAVDTMNENAPVPELSSHRFDVTAEETGDGGAVVTLAFEPDTIEIAGSTKRLLQYQLQSFADRESTPAADVTISRDRIVIELPDSDGTAIQQWGEAAVSIVDRTLYLSDNSPDS</sequence>
<dbReference type="Proteomes" id="UP000510869">
    <property type="component" value="Chromosome"/>
</dbReference>
<feature type="compositionally biased region" description="Acidic residues" evidence="1">
    <location>
        <begin position="427"/>
        <end position="456"/>
    </location>
</feature>
<feature type="compositionally biased region" description="Low complexity" evidence="1">
    <location>
        <begin position="126"/>
        <end position="137"/>
    </location>
</feature>
<feature type="compositionally biased region" description="Acidic residues" evidence="1">
    <location>
        <begin position="241"/>
        <end position="251"/>
    </location>
</feature>
<dbReference type="OrthoDB" id="178137at2157"/>
<dbReference type="KEGG" id="nay:HYG81_14370"/>
<feature type="compositionally biased region" description="Acidic residues" evidence="1">
    <location>
        <begin position="180"/>
        <end position="196"/>
    </location>
</feature>
<keyword evidence="4" id="KW-1185">Reference proteome</keyword>
<feature type="compositionally biased region" description="Polar residues" evidence="1">
    <location>
        <begin position="311"/>
        <end position="321"/>
    </location>
</feature>
<name>A0A7D6H1W8_9EURY</name>
<dbReference type="AlphaFoldDB" id="A0A7D6H1W8"/>